<dbReference type="EMBL" id="FIHM01000021">
    <property type="protein sequence ID" value="CYV32795.1"/>
    <property type="molecule type" value="Genomic_DNA"/>
</dbReference>
<dbReference type="Proteomes" id="UP000074850">
    <property type="component" value="Unassembled WGS sequence"/>
</dbReference>
<evidence type="ECO:0000313" key="2">
    <source>
        <dbReference type="Proteomes" id="UP000074850"/>
    </source>
</evidence>
<name>A0A123U121_STRSU</name>
<protein>
    <submittedName>
        <fullName evidence="1">Uncharacterized protein</fullName>
    </submittedName>
</protein>
<gene>
    <name evidence="1" type="ORF">ERS132426_01149</name>
</gene>
<dbReference type="AlphaFoldDB" id="A0A123U121"/>
<organism evidence="1 2">
    <name type="scientific">Streptococcus suis</name>
    <dbReference type="NCBI Taxonomy" id="1307"/>
    <lineage>
        <taxon>Bacteria</taxon>
        <taxon>Bacillati</taxon>
        <taxon>Bacillota</taxon>
        <taxon>Bacilli</taxon>
        <taxon>Lactobacillales</taxon>
        <taxon>Streptococcaceae</taxon>
        <taxon>Streptococcus</taxon>
    </lineage>
</organism>
<proteinExistence type="predicted"/>
<sequence>MLRLSYRRCNVILHIVPEGELIRTSIVYVCNREFQLKVFCTCFFQGTIWINGCEITNCFVFFLFWISYKLDTHHGHQILRLFCEFHTSWTHCRLIIDYNHLYQTSCVLTIIFNSCCSYCIWSCYLFTNGADTMDWYITVIR</sequence>
<reference evidence="1 2" key="1">
    <citation type="submission" date="2016-02" db="EMBL/GenBank/DDBJ databases">
        <authorList>
            <consortium name="Pathogen Informatics"/>
        </authorList>
    </citation>
    <scope>NUCLEOTIDE SEQUENCE [LARGE SCALE GENOMIC DNA]</scope>
    <source>
        <strain evidence="1 2">LSS64</strain>
    </source>
</reference>
<evidence type="ECO:0000313" key="1">
    <source>
        <dbReference type="EMBL" id="CYV32795.1"/>
    </source>
</evidence>
<accession>A0A123U121</accession>